<gene>
    <name evidence="2" type="ORF">BSZ37_20750</name>
</gene>
<dbReference type="Pfam" id="PF13614">
    <property type="entry name" value="AAA_31"/>
    <property type="match status" value="1"/>
</dbReference>
<dbReference type="SUPFAM" id="SSF52540">
    <property type="entry name" value="P-loop containing nucleoside triphosphate hydrolases"/>
    <property type="match status" value="1"/>
</dbReference>
<dbReference type="RefSeq" id="WP_095512575.1">
    <property type="nucleotide sequence ID" value="NZ_MQWD01000005.1"/>
</dbReference>
<dbReference type="InterPro" id="IPR027417">
    <property type="entry name" value="P-loop_NTPase"/>
</dbReference>
<accession>A0A271IVN3</accession>
<organism evidence="2 3">
    <name type="scientific">Rubrivirga marina</name>
    <dbReference type="NCBI Taxonomy" id="1196024"/>
    <lineage>
        <taxon>Bacteria</taxon>
        <taxon>Pseudomonadati</taxon>
        <taxon>Rhodothermota</taxon>
        <taxon>Rhodothermia</taxon>
        <taxon>Rhodothermales</taxon>
        <taxon>Rubricoccaceae</taxon>
        <taxon>Rubrivirga</taxon>
    </lineage>
</organism>
<dbReference type="AlphaFoldDB" id="A0A271IVN3"/>
<evidence type="ECO:0000259" key="1">
    <source>
        <dbReference type="Pfam" id="PF13614"/>
    </source>
</evidence>
<dbReference type="EMBL" id="MQWD01000005">
    <property type="protein sequence ID" value="PAP74609.1"/>
    <property type="molecule type" value="Genomic_DNA"/>
</dbReference>
<feature type="domain" description="AAA" evidence="1">
    <location>
        <begin position="1"/>
        <end position="176"/>
    </location>
</feature>
<dbReference type="InterPro" id="IPR050678">
    <property type="entry name" value="DNA_Partitioning_ATPase"/>
</dbReference>
<protein>
    <recommendedName>
        <fullName evidence="1">AAA domain-containing protein</fullName>
    </recommendedName>
</protein>
<evidence type="ECO:0000313" key="2">
    <source>
        <dbReference type="EMBL" id="PAP74609.1"/>
    </source>
</evidence>
<dbReference type="PANTHER" id="PTHR13696:SF52">
    <property type="entry name" value="PARA FAMILY PROTEIN CT_582"/>
    <property type="match status" value="1"/>
</dbReference>
<name>A0A271IVN3_9BACT</name>
<dbReference type="Proteomes" id="UP000216339">
    <property type="component" value="Unassembled WGS sequence"/>
</dbReference>
<dbReference type="PANTHER" id="PTHR13696">
    <property type="entry name" value="P-LOOP CONTAINING NUCLEOSIDE TRIPHOSPHATE HYDROLASE"/>
    <property type="match status" value="1"/>
</dbReference>
<dbReference type="Gene3D" id="3.40.50.300">
    <property type="entry name" value="P-loop containing nucleotide triphosphate hydrolases"/>
    <property type="match status" value="1"/>
</dbReference>
<dbReference type="InterPro" id="IPR025669">
    <property type="entry name" value="AAA_dom"/>
</dbReference>
<keyword evidence="3" id="KW-1185">Reference proteome</keyword>
<sequence length="272" mass="28239">MKTIAFTNQKGGVGKTTSAVTIAAVAAERGASVLVVDLDSQGSATELFLGSDPPSPGLSDVLSGEARWADVVRTGREPGALGPGSGRVDVLAATEGLTLFEESIAETGDLWAVGTLVSGVRKADRYDLCVVDCPPAIGRLSLNAVAGADLIVAPVTLSSLSMRGVVRLRRMVDAVEGALGEVPRVLYLPCAVDARYSETAEFLGVLHEAFGEYPEGAVLPPVRTSSAASRSYARALTAVEYRPDGRLAEDYRAVLDALVQRGSLALPVQATA</sequence>
<dbReference type="OrthoDB" id="9815116at2"/>
<reference evidence="2 3" key="1">
    <citation type="submission" date="2016-11" db="EMBL/GenBank/DDBJ databases">
        <title>Study of marine rhodopsin-containing bacteria.</title>
        <authorList>
            <person name="Yoshizawa S."/>
            <person name="Kumagai Y."/>
            <person name="Kogure K."/>
        </authorList>
    </citation>
    <scope>NUCLEOTIDE SEQUENCE [LARGE SCALE GENOMIC DNA]</scope>
    <source>
        <strain evidence="2 3">SAORIC-28</strain>
    </source>
</reference>
<evidence type="ECO:0000313" key="3">
    <source>
        <dbReference type="Proteomes" id="UP000216339"/>
    </source>
</evidence>
<dbReference type="CDD" id="cd02042">
    <property type="entry name" value="ParAB_family"/>
    <property type="match status" value="1"/>
</dbReference>
<comment type="caution">
    <text evidence="2">The sequence shown here is derived from an EMBL/GenBank/DDBJ whole genome shotgun (WGS) entry which is preliminary data.</text>
</comment>
<proteinExistence type="predicted"/>